<dbReference type="PROSITE" id="PS51880">
    <property type="entry name" value="TGS"/>
    <property type="match status" value="1"/>
</dbReference>
<dbReference type="PANTHER" id="PTHR21262:SF31">
    <property type="entry name" value="GTP PYROPHOSPHOKINASE"/>
    <property type="match status" value="1"/>
</dbReference>
<evidence type="ECO:0000259" key="4">
    <source>
        <dbReference type="PROSITE" id="PS51880"/>
    </source>
</evidence>
<name>A0A841BRV6_9ACTN</name>
<dbReference type="SMART" id="SM00954">
    <property type="entry name" value="RelA_SpoT"/>
    <property type="match status" value="1"/>
</dbReference>
<dbReference type="Pfam" id="PF04607">
    <property type="entry name" value="RelA_SpoT"/>
    <property type="match status" value="1"/>
</dbReference>
<evidence type="ECO:0000259" key="3">
    <source>
        <dbReference type="PROSITE" id="PS51831"/>
    </source>
</evidence>
<dbReference type="SUPFAM" id="SSF81271">
    <property type="entry name" value="TGS-like"/>
    <property type="match status" value="1"/>
</dbReference>
<feature type="domain" description="TGS" evidence="4">
    <location>
        <begin position="465"/>
        <end position="527"/>
    </location>
</feature>
<dbReference type="InterPro" id="IPR043519">
    <property type="entry name" value="NT_sf"/>
</dbReference>
<dbReference type="Pfam" id="PF02824">
    <property type="entry name" value="TGS"/>
    <property type="match status" value="1"/>
</dbReference>
<feature type="domain" description="HD" evidence="3">
    <location>
        <begin position="80"/>
        <end position="177"/>
    </location>
</feature>
<dbReference type="InterPro" id="IPR006674">
    <property type="entry name" value="HD_domain"/>
</dbReference>
<evidence type="ECO:0000256" key="2">
    <source>
        <dbReference type="ARBA" id="ARBA00025704"/>
    </source>
</evidence>
<evidence type="ECO:0000256" key="1">
    <source>
        <dbReference type="ARBA" id="ARBA00007476"/>
    </source>
</evidence>
<gene>
    <name evidence="5" type="ORF">F4553_002841</name>
</gene>
<dbReference type="SUPFAM" id="SSF109604">
    <property type="entry name" value="HD-domain/PDEase-like"/>
    <property type="match status" value="1"/>
</dbReference>
<dbReference type="InterPro" id="IPR012675">
    <property type="entry name" value="Beta-grasp_dom_sf"/>
</dbReference>
<keyword evidence="6" id="KW-1185">Reference proteome</keyword>
<protein>
    <submittedName>
        <fullName evidence="5">GTP pyrophosphokinase</fullName>
        <ecNumber evidence="5">2.7.6.5</ecNumber>
    </submittedName>
</protein>
<dbReference type="GO" id="GO:0016301">
    <property type="term" value="F:kinase activity"/>
    <property type="evidence" value="ECO:0007669"/>
    <property type="project" value="UniProtKB-KW"/>
</dbReference>
<comment type="pathway">
    <text evidence="2">Purine metabolism.</text>
</comment>
<dbReference type="SUPFAM" id="SSF81301">
    <property type="entry name" value="Nucleotidyltransferase"/>
    <property type="match status" value="1"/>
</dbReference>
<dbReference type="GO" id="GO:0005886">
    <property type="term" value="C:plasma membrane"/>
    <property type="evidence" value="ECO:0007669"/>
    <property type="project" value="TreeGrafter"/>
</dbReference>
<comment type="caution">
    <text evidence="5">The sequence shown here is derived from an EMBL/GenBank/DDBJ whole genome shotgun (WGS) entry which is preliminary data.</text>
</comment>
<dbReference type="GO" id="GO:0015969">
    <property type="term" value="P:guanosine tetraphosphate metabolic process"/>
    <property type="evidence" value="ECO:0007669"/>
    <property type="project" value="InterPro"/>
</dbReference>
<dbReference type="InterPro" id="IPR003607">
    <property type="entry name" value="HD/PDEase_dom"/>
</dbReference>
<dbReference type="Gene3D" id="3.10.20.30">
    <property type="match status" value="1"/>
</dbReference>
<dbReference type="CDD" id="cd00077">
    <property type="entry name" value="HDc"/>
    <property type="match status" value="1"/>
</dbReference>
<dbReference type="InterPro" id="IPR004095">
    <property type="entry name" value="TGS"/>
</dbReference>
<dbReference type="InterPro" id="IPR012676">
    <property type="entry name" value="TGS-like"/>
</dbReference>
<reference evidence="5 6" key="1">
    <citation type="submission" date="2020-08" db="EMBL/GenBank/DDBJ databases">
        <title>Sequencing the genomes of 1000 actinobacteria strains.</title>
        <authorList>
            <person name="Klenk H.-P."/>
        </authorList>
    </citation>
    <scope>NUCLEOTIDE SEQUENCE [LARGE SCALE GENOMIC DNA]</scope>
    <source>
        <strain evidence="5 6">DSM 45362</strain>
    </source>
</reference>
<dbReference type="PROSITE" id="PS51831">
    <property type="entry name" value="HD"/>
    <property type="match status" value="1"/>
</dbReference>
<dbReference type="EMBL" id="JACHMN010000002">
    <property type="protein sequence ID" value="MBB5869462.1"/>
    <property type="molecule type" value="Genomic_DNA"/>
</dbReference>
<keyword evidence="5" id="KW-0418">Kinase</keyword>
<dbReference type="InterPro" id="IPR007685">
    <property type="entry name" value="RelA_SpoT"/>
</dbReference>
<sequence length="644" mass="70588">MDVNAALGASDEISIAARFRGMLQWPDRLGRLSSPADPVTALVRAHRSVHPGADTALLRRAYVTADRAHSGQFRKSGEPYVTHPLAVAQILADLGMDTTTLAAALLHDTVEDTPYLLDTMRADFGDEVAYLVDGVTKFEKSHFGAIAEAETIRKMIIWAGRDVRVLVIKLADRLHNMRTLDARSPASRARIAGATREVLVPLCDRLGIQALKRELEDVVLSHLEPETYEEIDQVIQKRAQWSGFLAHIIASAEQALRADKVDASVEPRHRHHYTIWRDTVAKGMSLPPIDTPRIVVLVDGPEGECYTALGAIHGMWRPVPGRFKDFIAAPKNNLYRSLHTTVLGPDNQPIEVLIRTEEMHRDVEWGIVARFRFPTKMLPDRLSRPLGAALGAAWPAALSKTLPDALRRPLNGALGMLTGDSRTASASAAAAATDVDLEWLRRVIELEQDTDDALQFVRSLRCDLAETQIQVICRGKHLLLPAGSTPIDVAYELGTSVGDRCMGATINGEMAPLTTPLLDGNVVEVYTAPKGKATGPFREWLDHVKAPKAQLHLRRRFAEPEAPAGTIADRIAIGRAALGLALRRRSRGLANDEWLHKLVAQFPDYPDLDTLLVAIADHKLSAETAVDQLIALVDNGPEPTAPAR</sequence>
<comment type="similarity">
    <text evidence="1">Belongs to the RelA/SpoT family.</text>
</comment>
<dbReference type="CDD" id="cd05399">
    <property type="entry name" value="NT_Rel-Spo_like"/>
    <property type="match status" value="1"/>
</dbReference>
<evidence type="ECO:0000313" key="5">
    <source>
        <dbReference type="EMBL" id="MBB5869462.1"/>
    </source>
</evidence>
<dbReference type="Gene3D" id="3.30.460.10">
    <property type="entry name" value="Beta Polymerase, domain 2"/>
    <property type="match status" value="1"/>
</dbReference>
<organism evidence="5 6">
    <name type="scientific">Allocatelliglobosispora scoriae</name>
    <dbReference type="NCBI Taxonomy" id="643052"/>
    <lineage>
        <taxon>Bacteria</taxon>
        <taxon>Bacillati</taxon>
        <taxon>Actinomycetota</taxon>
        <taxon>Actinomycetes</taxon>
        <taxon>Micromonosporales</taxon>
        <taxon>Micromonosporaceae</taxon>
        <taxon>Allocatelliglobosispora</taxon>
    </lineage>
</organism>
<dbReference type="GO" id="GO:0008728">
    <property type="term" value="F:GTP diphosphokinase activity"/>
    <property type="evidence" value="ECO:0007669"/>
    <property type="project" value="UniProtKB-EC"/>
</dbReference>
<dbReference type="Pfam" id="PF13328">
    <property type="entry name" value="HD_4"/>
    <property type="match status" value="1"/>
</dbReference>
<keyword evidence="5" id="KW-0808">Transferase</keyword>
<dbReference type="PANTHER" id="PTHR21262">
    <property type="entry name" value="GUANOSINE-3',5'-BIS DIPHOSPHATE 3'-PYROPHOSPHOHYDROLASE"/>
    <property type="match status" value="1"/>
</dbReference>
<accession>A0A841BRV6</accession>
<dbReference type="EC" id="2.7.6.5" evidence="5"/>
<dbReference type="FunFam" id="1.10.3210.10:FF:000001">
    <property type="entry name" value="GTP pyrophosphokinase RelA"/>
    <property type="match status" value="1"/>
</dbReference>
<proteinExistence type="inferred from homology"/>
<dbReference type="Proteomes" id="UP000587527">
    <property type="component" value="Unassembled WGS sequence"/>
</dbReference>
<evidence type="ECO:0000313" key="6">
    <source>
        <dbReference type="Proteomes" id="UP000587527"/>
    </source>
</evidence>
<dbReference type="RefSeq" id="WP_184836109.1">
    <property type="nucleotide sequence ID" value="NZ_JACHMN010000002.1"/>
</dbReference>
<dbReference type="Gene3D" id="1.10.3210.10">
    <property type="entry name" value="Hypothetical protein af1432"/>
    <property type="match status" value="1"/>
</dbReference>
<dbReference type="SMART" id="SM00471">
    <property type="entry name" value="HDc"/>
    <property type="match status" value="1"/>
</dbReference>
<dbReference type="AlphaFoldDB" id="A0A841BRV6"/>